<accession>A0A9X3LFC4</accession>
<dbReference type="EMBL" id="JAMKBJ010000004">
    <property type="protein sequence ID" value="MCZ8536878.1"/>
    <property type="molecule type" value="Genomic_DNA"/>
</dbReference>
<keyword evidence="2" id="KW-1185">Reference proteome</keyword>
<sequence>MPWNNNDYPDSFKNLDTPVRKKAIEIANALLRDGMDEGRAIAIATEKAREYVGGDEKQEVYKVLKHSDGWQLQKDSGSKAIFVAETKQDLLDKAKPYVNDHNGVLKIYQEDGSLQDTMYEYD</sequence>
<dbReference type="RefSeq" id="WP_269925974.1">
    <property type="nucleotide sequence ID" value="NZ_JAMKBJ010000004.1"/>
</dbReference>
<name>A0A9X3LFC4_9BACL</name>
<reference evidence="1" key="1">
    <citation type="submission" date="2022-05" db="EMBL/GenBank/DDBJ databases">
        <authorList>
            <person name="Colautti A."/>
            <person name="Iacumin L."/>
        </authorList>
    </citation>
    <scope>NUCLEOTIDE SEQUENCE</scope>
    <source>
        <strain evidence="1">SK 55</strain>
    </source>
</reference>
<evidence type="ECO:0000313" key="1">
    <source>
        <dbReference type="EMBL" id="MCZ8536878.1"/>
    </source>
</evidence>
<comment type="caution">
    <text evidence="1">The sequence shown here is derived from an EMBL/GenBank/DDBJ whole genome shotgun (WGS) entry which is preliminary data.</text>
</comment>
<dbReference type="Pfam" id="PF09954">
    <property type="entry name" value="DUF2188"/>
    <property type="match status" value="1"/>
</dbReference>
<gene>
    <name evidence="1" type="ORF">M9R32_06755</name>
</gene>
<proteinExistence type="predicted"/>
<dbReference type="Proteomes" id="UP001152173">
    <property type="component" value="Unassembled WGS sequence"/>
</dbReference>
<dbReference type="InterPro" id="IPR018691">
    <property type="entry name" value="DUF2188"/>
</dbReference>
<evidence type="ECO:0000313" key="2">
    <source>
        <dbReference type="Proteomes" id="UP001152173"/>
    </source>
</evidence>
<dbReference type="AlphaFoldDB" id="A0A9X3LFC4"/>
<organism evidence="1 2">
    <name type="scientific">Paenisporosarcina quisquiliarum</name>
    <dbReference type="NCBI Taxonomy" id="365346"/>
    <lineage>
        <taxon>Bacteria</taxon>
        <taxon>Bacillati</taxon>
        <taxon>Bacillota</taxon>
        <taxon>Bacilli</taxon>
        <taxon>Bacillales</taxon>
        <taxon>Caryophanaceae</taxon>
        <taxon>Paenisporosarcina</taxon>
    </lineage>
</organism>
<protein>
    <submittedName>
        <fullName evidence="1">DUF2188 domain-containing protein</fullName>
    </submittedName>
</protein>